<dbReference type="Pfam" id="PF00437">
    <property type="entry name" value="T2SSE"/>
    <property type="match status" value="1"/>
</dbReference>
<comment type="similarity">
    <text evidence="1">Belongs to the GSP E family.</text>
</comment>
<evidence type="ECO:0000256" key="1">
    <source>
        <dbReference type="ARBA" id="ARBA00006611"/>
    </source>
</evidence>
<feature type="domain" description="Bacterial type II secretion system protein E" evidence="9">
    <location>
        <begin position="391"/>
        <end position="405"/>
    </location>
</feature>
<dbReference type="GO" id="GO:0005524">
    <property type="term" value="F:ATP binding"/>
    <property type="evidence" value="ECO:0007669"/>
    <property type="project" value="UniProtKB-KW"/>
</dbReference>
<keyword evidence="6" id="KW-1278">Translocase</keyword>
<dbReference type="InterPro" id="IPR001482">
    <property type="entry name" value="T2SS/T4SS_dom"/>
</dbReference>
<evidence type="ECO:0000256" key="5">
    <source>
        <dbReference type="ARBA" id="ARBA00022927"/>
    </source>
</evidence>
<dbReference type="AlphaFoldDB" id="A0A537K6I5"/>
<dbReference type="PANTHER" id="PTHR30258">
    <property type="entry name" value="TYPE II SECRETION SYSTEM PROTEIN GSPE-RELATED"/>
    <property type="match status" value="1"/>
</dbReference>
<protein>
    <recommendedName>
        <fullName evidence="7">protein-secreting ATPase</fullName>
        <ecNumber evidence="7">7.4.2.8</ecNumber>
    </recommendedName>
</protein>
<keyword evidence="5" id="KW-0653">Protein transport</keyword>
<dbReference type="Gene3D" id="3.30.300.160">
    <property type="entry name" value="Type II secretion system, protein E, N-terminal domain"/>
    <property type="match status" value="1"/>
</dbReference>
<evidence type="ECO:0000256" key="4">
    <source>
        <dbReference type="ARBA" id="ARBA00022840"/>
    </source>
</evidence>
<keyword evidence="4" id="KW-0067">ATP-binding</keyword>
<dbReference type="InterPro" id="IPR003593">
    <property type="entry name" value="AAA+_ATPase"/>
</dbReference>
<dbReference type="SUPFAM" id="SSF52540">
    <property type="entry name" value="P-loop containing nucleoside triphosphate hydrolases"/>
    <property type="match status" value="1"/>
</dbReference>
<dbReference type="PANTHER" id="PTHR30258:SF1">
    <property type="entry name" value="PROTEIN TRANSPORT PROTEIN HOFB HOMOLOG"/>
    <property type="match status" value="1"/>
</dbReference>
<sequence length="576" mass="62986">MDGAKADGAKAPAAPRRRKPLGEVLIDAGLITREQLTAAIAQQKMGKDRLGRVLITMGIGTEKDIAKAIAQQLNMEFVDLDDFIPDETVLLTLPEHLARRYQLIPLALANGTLKVGMVDPLDIVALDDVRRQTGHVAEPAVIAHDGFLRVLNQYPALDESLEAMIQDIKTEGPEEELGLDSLRKLVDEAPVVKLVNSMILQAIRQRASDIHIEPQETRVRVRYRIDGALYNVMTPPKHIQAAIISRLKIMADMDIAERRLPQDGRIQLKADNREIDLRVSTIPTVFGEKVVMRILDKSHTVVGIEKIGLLSDNRERFEAMIVKPYGIILLTGPTGSGKTTTLYTILNRLNSTESNIITIEDPVEYQMAGINQVMVNPKAGLTFANGLRAFLRQDPDIIMVGEIRDEETARIAIHAALTGHLVLSTLHTNDAPGAVTRLVDMGIEPFLVSSSLIGVIAQRLVRTLCERCKQPYAPPAEVLERLGAGMVAGDGQVPIYRPVGCEFCGKIGYKGRIGIFEILVADEAVKALVTKGASAADIRAAATRAGMWSLAEDGLEKIILGMTSPEEVLDVVYVDD</sequence>
<dbReference type="FunFam" id="3.40.50.300:FF:000398">
    <property type="entry name" value="Type IV pilus assembly ATPase PilB"/>
    <property type="match status" value="1"/>
</dbReference>
<dbReference type="PROSITE" id="PS00662">
    <property type="entry name" value="T2SP_E"/>
    <property type="match status" value="1"/>
</dbReference>
<evidence type="ECO:0000259" key="9">
    <source>
        <dbReference type="PROSITE" id="PS00662"/>
    </source>
</evidence>
<comment type="caution">
    <text evidence="10">The sequence shown here is derived from an EMBL/GenBank/DDBJ whole genome shotgun (WGS) entry which is preliminary data.</text>
</comment>
<dbReference type="EC" id="7.4.2.8" evidence="7"/>
<gene>
    <name evidence="10" type="primary">gspE</name>
    <name evidence="10" type="ORF">E6H00_04205</name>
</gene>
<dbReference type="GO" id="GO:0016887">
    <property type="term" value="F:ATP hydrolysis activity"/>
    <property type="evidence" value="ECO:0007669"/>
    <property type="project" value="TreeGrafter"/>
</dbReference>
<evidence type="ECO:0000256" key="7">
    <source>
        <dbReference type="ARBA" id="ARBA00024382"/>
    </source>
</evidence>
<dbReference type="GO" id="GO:0008564">
    <property type="term" value="F:protein-exporting ATPase activity"/>
    <property type="evidence" value="ECO:0007669"/>
    <property type="project" value="UniProtKB-EC"/>
</dbReference>
<dbReference type="Gene3D" id="3.40.50.300">
    <property type="entry name" value="P-loop containing nucleotide triphosphate hydrolases"/>
    <property type="match status" value="1"/>
</dbReference>
<dbReference type="FunFam" id="3.30.450.90:FF:000001">
    <property type="entry name" value="Type II secretion system ATPase GspE"/>
    <property type="match status" value="1"/>
</dbReference>
<dbReference type="InterPro" id="IPR007831">
    <property type="entry name" value="T2SS_GspE_N"/>
</dbReference>
<dbReference type="GO" id="GO:0005886">
    <property type="term" value="C:plasma membrane"/>
    <property type="evidence" value="ECO:0007669"/>
    <property type="project" value="TreeGrafter"/>
</dbReference>
<dbReference type="CDD" id="cd01129">
    <property type="entry name" value="PulE-GspE-like"/>
    <property type="match status" value="1"/>
</dbReference>
<dbReference type="Proteomes" id="UP000318509">
    <property type="component" value="Unassembled WGS sequence"/>
</dbReference>
<reference evidence="10 11" key="1">
    <citation type="journal article" date="2019" name="Nat. Microbiol.">
        <title>Mediterranean grassland soil C-N compound turnover is dependent on rainfall and depth, and is mediated by genomically divergent microorganisms.</title>
        <authorList>
            <person name="Diamond S."/>
            <person name="Andeer P.F."/>
            <person name="Li Z."/>
            <person name="Crits-Christoph A."/>
            <person name="Burstein D."/>
            <person name="Anantharaman K."/>
            <person name="Lane K.R."/>
            <person name="Thomas B.C."/>
            <person name="Pan C."/>
            <person name="Northen T.R."/>
            <person name="Banfield J.F."/>
        </authorList>
    </citation>
    <scope>NUCLEOTIDE SEQUENCE [LARGE SCALE GENOMIC DNA]</scope>
    <source>
        <strain evidence="10">NP_3</strain>
    </source>
</reference>
<evidence type="ECO:0000256" key="2">
    <source>
        <dbReference type="ARBA" id="ARBA00022448"/>
    </source>
</evidence>
<evidence type="ECO:0000256" key="8">
    <source>
        <dbReference type="ARBA" id="ARBA00034006"/>
    </source>
</evidence>
<keyword evidence="3" id="KW-0547">Nucleotide-binding</keyword>
<dbReference type="Gene3D" id="3.30.450.90">
    <property type="match status" value="1"/>
</dbReference>
<organism evidence="10 11">
    <name type="scientific">Candidatus Segetimicrobium genomatis</name>
    <dbReference type="NCBI Taxonomy" id="2569760"/>
    <lineage>
        <taxon>Bacteria</taxon>
        <taxon>Bacillati</taxon>
        <taxon>Candidatus Sysuimicrobiota</taxon>
        <taxon>Candidatus Sysuimicrobiia</taxon>
        <taxon>Candidatus Sysuimicrobiales</taxon>
        <taxon>Candidatus Segetimicrobiaceae</taxon>
        <taxon>Candidatus Segetimicrobium</taxon>
    </lineage>
</organism>
<name>A0A537K6I5_9BACT</name>
<evidence type="ECO:0000256" key="3">
    <source>
        <dbReference type="ARBA" id="ARBA00022741"/>
    </source>
</evidence>
<dbReference type="Pfam" id="PF05157">
    <property type="entry name" value="MshEN"/>
    <property type="match status" value="1"/>
</dbReference>
<dbReference type="InterPro" id="IPR037257">
    <property type="entry name" value="T2SS_E_N_sf"/>
</dbReference>
<evidence type="ECO:0000256" key="6">
    <source>
        <dbReference type="ARBA" id="ARBA00022967"/>
    </source>
</evidence>
<keyword evidence="2" id="KW-0813">Transport</keyword>
<comment type="catalytic activity">
    <reaction evidence="8">
        <text>ATP + H2O + cellular proteinSide 1 = ADP + phosphate + cellular proteinSide 2.</text>
        <dbReference type="EC" id="7.4.2.8"/>
    </reaction>
</comment>
<proteinExistence type="inferred from homology"/>
<dbReference type="NCBIfam" id="TIGR02533">
    <property type="entry name" value="type_II_gspE"/>
    <property type="match status" value="1"/>
</dbReference>
<dbReference type="EMBL" id="VBAK01000096">
    <property type="protein sequence ID" value="TMI91367.1"/>
    <property type="molecule type" value="Genomic_DNA"/>
</dbReference>
<evidence type="ECO:0000313" key="11">
    <source>
        <dbReference type="Proteomes" id="UP000318509"/>
    </source>
</evidence>
<dbReference type="GO" id="GO:0015628">
    <property type="term" value="P:protein secretion by the type II secretion system"/>
    <property type="evidence" value="ECO:0007669"/>
    <property type="project" value="InterPro"/>
</dbReference>
<dbReference type="SUPFAM" id="SSF160246">
    <property type="entry name" value="EspE N-terminal domain-like"/>
    <property type="match status" value="1"/>
</dbReference>
<dbReference type="InterPro" id="IPR027417">
    <property type="entry name" value="P-loop_NTPase"/>
</dbReference>
<dbReference type="GO" id="GO:0015627">
    <property type="term" value="C:type II protein secretion system complex"/>
    <property type="evidence" value="ECO:0007669"/>
    <property type="project" value="InterPro"/>
</dbReference>
<dbReference type="InterPro" id="IPR013369">
    <property type="entry name" value="T2SS_GspE"/>
</dbReference>
<dbReference type="SMART" id="SM00382">
    <property type="entry name" value="AAA"/>
    <property type="match status" value="1"/>
</dbReference>
<accession>A0A537K6I5</accession>
<evidence type="ECO:0000313" key="10">
    <source>
        <dbReference type="EMBL" id="TMI91367.1"/>
    </source>
</evidence>